<proteinExistence type="predicted"/>
<protein>
    <recommendedName>
        <fullName evidence="4">HNH endonuclease</fullName>
    </recommendedName>
</protein>
<feature type="compositionally biased region" description="Basic and acidic residues" evidence="1">
    <location>
        <begin position="182"/>
        <end position="195"/>
    </location>
</feature>
<dbReference type="EMBL" id="MWWZ01000006">
    <property type="protein sequence ID" value="OZG68266.1"/>
    <property type="molecule type" value="Genomic_DNA"/>
</dbReference>
<feature type="region of interest" description="Disordered" evidence="1">
    <location>
        <begin position="168"/>
        <end position="195"/>
    </location>
</feature>
<dbReference type="Proteomes" id="UP000216057">
    <property type="component" value="Unassembled WGS sequence"/>
</dbReference>
<comment type="caution">
    <text evidence="2">The sequence shown here is derived from an EMBL/GenBank/DDBJ whole genome shotgun (WGS) entry which is preliminary data.</text>
</comment>
<reference evidence="2 3" key="1">
    <citation type="journal article" date="2017" name="BMC Genomics">
        <title>Comparative genomic and phylogenomic analyses of the Bifidobacteriaceae family.</title>
        <authorList>
            <person name="Lugli G.A."/>
            <person name="Milani C."/>
            <person name="Turroni F."/>
            <person name="Duranti S."/>
            <person name="Mancabelli L."/>
            <person name="Mangifesta M."/>
            <person name="Ferrario C."/>
            <person name="Modesto M."/>
            <person name="Mattarelli P."/>
            <person name="Jiri K."/>
            <person name="van Sinderen D."/>
            <person name="Ventura M."/>
        </authorList>
    </citation>
    <scope>NUCLEOTIDE SEQUENCE [LARGE SCALE GENOMIC DNA]</scope>
    <source>
        <strain evidence="2 3">DSM 100216</strain>
    </source>
</reference>
<evidence type="ECO:0008006" key="4">
    <source>
        <dbReference type="Google" id="ProtNLM"/>
    </source>
</evidence>
<gene>
    <name evidence="2" type="ORF">BEUL_1279</name>
</gene>
<sequence>MVFSPGLPLMCGVAGCGGPVCSKGLCRRHYDMARRNGAPVELSRQRLCAACHQWFEPKRSDQLYCSHRCRQRYLRLNRMDAERYPKNPRTKLFVAPVSAASVDGAPVVVEPFTDMQVFDRSDGLCAVCGGAIDVEVDVFDPDGLSSQWLVPVDMGGVPALSNRVPVHRRCKGGVSDGRKRKKVEEGRDSRAEKRR</sequence>
<dbReference type="AlphaFoldDB" id="A0A261GBB1"/>
<accession>A0A261GBB1</accession>
<evidence type="ECO:0000313" key="2">
    <source>
        <dbReference type="EMBL" id="OZG68266.1"/>
    </source>
</evidence>
<organism evidence="2 3">
    <name type="scientific">Bifidobacterium eulemuris</name>
    <dbReference type="NCBI Taxonomy" id="1765219"/>
    <lineage>
        <taxon>Bacteria</taxon>
        <taxon>Bacillati</taxon>
        <taxon>Actinomycetota</taxon>
        <taxon>Actinomycetes</taxon>
        <taxon>Bifidobacteriales</taxon>
        <taxon>Bifidobacteriaceae</taxon>
        <taxon>Bifidobacterium</taxon>
    </lineage>
</organism>
<name>A0A261GBB1_9BIFI</name>
<evidence type="ECO:0000256" key="1">
    <source>
        <dbReference type="SAM" id="MobiDB-lite"/>
    </source>
</evidence>
<evidence type="ECO:0000313" key="3">
    <source>
        <dbReference type="Proteomes" id="UP000216057"/>
    </source>
</evidence>